<evidence type="ECO:0000313" key="2">
    <source>
        <dbReference type="EMBL" id="KAL0264129.1"/>
    </source>
</evidence>
<reference evidence="2 3" key="1">
    <citation type="submission" date="2024-02" db="EMBL/GenBank/DDBJ databases">
        <title>De novo assembly and annotation of 12 fungi associated with fruit tree decline syndrome in Ontario, Canada.</title>
        <authorList>
            <person name="Sulman M."/>
            <person name="Ellouze W."/>
            <person name="Ilyukhin E."/>
        </authorList>
    </citation>
    <scope>NUCLEOTIDE SEQUENCE [LARGE SCALE GENOMIC DNA]</scope>
    <source>
        <strain evidence="2 3">FDS-637</strain>
    </source>
</reference>
<evidence type="ECO:0000313" key="3">
    <source>
        <dbReference type="Proteomes" id="UP001430584"/>
    </source>
</evidence>
<keyword evidence="1" id="KW-1133">Transmembrane helix</keyword>
<keyword evidence="3" id="KW-1185">Reference proteome</keyword>
<feature type="transmembrane region" description="Helical" evidence="1">
    <location>
        <begin position="1021"/>
        <end position="1047"/>
    </location>
</feature>
<name>A0ABR3CTA4_9PEZI</name>
<dbReference type="GeneID" id="92004159"/>
<organism evidence="2 3">
    <name type="scientific">Diplodia seriata</name>
    <dbReference type="NCBI Taxonomy" id="420778"/>
    <lineage>
        <taxon>Eukaryota</taxon>
        <taxon>Fungi</taxon>
        <taxon>Dikarya</taxon>
        <taxon>Ascomycota</taxon>
        <taxon>Pezizomycotina</taxon>
        <taxon>Dothideomycetes</taxon>
        <taxon>Dothideomycetes incertae sedis</taxon>
        <taxon>Botryosphaeriales</taxon>
        <taxon>Botryosphaeriaceae</taxon>
        <taxon>Diplodia</taxon>
    </lineage>
</organism>
<accession>A0ABR3CTA4</accession>
<comment type="caution">
    <text evidence="2">The sequence shown here is derived from an EMBL/GenBank/DDBJ whole genome shotgun (WGS) entry which is preliminary data.</text>
</comment>
<dbReference type="RefSeq" id="XP_066636869.1">
    <property type="nucleotide sequence ID" value="XM_066771590.1"/>
</dbReference>
<dbReference type="Proteomes" id="UP001430584">
    <property type="component" value="Unassembled WGS sequence"/>
</dbReference>
<evidence type="ECO:0000256" key="1">
    <source>
        <dbReference type="SAM" id="Phobius"/>
    </source>
</evidence>
<proteinExistence type="predicted"/>
<gene>
    <name evidence="2" type="ORF">SLS55_000074</name>
</gene>
<keyword evidence="1" id="KW-0812">Transmembrane</keyword>
<keyword evidence="1" id="KW-0472">Membrane</keyword>
<dbReference type="EMBL" id="JAJVCZ030000001">
    <property type="protein sequence ID" value="KAL0264129.1"/>
    <property type="molecule type" value="Genomic_DNA"/>
</dbReference>
<protein>
    <submittedName>
        <fullName evidence="2">Uncharacterized protein</fullName>
    </submittedName>
</protein>
<sequence length="1125" mass="122464">MFLDGVKYSEPFARLAKPGGSTGSYTILQKPGAWWNALADGFSKKKNGGSRSWLLICSAWMNIIGFLAISPLSSSLLVSKDVPVPREAEFSRLFLSRDSPLPLRTSRDTYLRTIGHVLQNVSTSAWISDEYTILPFWPSETGAAPLGPLLSVSSQTWQAETLVLNTELDCEPMSLISTGFANDTYPSNVYKHPDEVEMHWEERTSIMLRADSGCTYGLTLKPEMDIVIQGGSSWSNISAFNDRDYGQFSETYEGDLSQNSYGRLNTSNCGDQELLFTTTVWNSSAGNFSFSPDFQASGNLCSAKYYMAETLVTATLSDSSSEVSFDEEEYRKSRIPIPENLLDIYGIQNLTLSPNWTDYIALPDKQTRAAAGGLSVLLAALYDFDTAAMIKDEDLIKNATRIKQRLFGEVLQFSLTQEGSAQETFQGKITVIKPRIVVTLATAVVLALLLFHSFCLSLLAWRLSSLQRRPLNLSRNPYTLIGTATLVAHDKQIRAKFLPYPDKDQESLLSRLGAEKFYTSPNTLHGEPPFTPVGKKKVFIVHLMPVTESQISIIQEVASQTAAEYQQLMDSSCYSTKTAHAYASVSDSNSLWHTVTISMSAMFQRGEAVLNNNATIERSLELRQIPWLFEVNSVASNIHIQDVGNGSNSGLFVPGTLVTVSTPAVRGIIDCTPYDGFGNISEALIKSEVYVSSNSENITTYTPSVAPSILRDTPVLSHDYQIACCANITKEAQSHAAIGYWSQINQSSNPLQSQTWPVHFATKWIYGNSVTAEDDIGLYFTEIPAVQALRCTPSIQTASADVTVDISSGRVKSFTIVDEPTDDPNVWTEAFVQHESTLDLNFSNVSPYDIYSISVPTNSTTSYGVLFLASLLSASSITALSGSTVLGYGTENLADATFNHRDPSLGLNADFTTYAMYSRASRNATALLDASTLSSLAQDTFSTFFQHFVSSNLSLDAGSWGYQTLDARLPADLLPPMDASAAVNASYAAAVLVASDGSSGTDRSAVVQVATPVQVLRMDRVAVALSVGILLFLGAVAVVVGVLRWTYFVGVDGGFECVGDALVLVCGSEELMSLVRDGGDGVDVRDAGDHVEMQLGWFQGPDRTLHRAVEVTTGGAPRYDAHLRG</sequence>